<dbReference type="eggNOG" id="KOG4174">
    <property type="taxonomic scope" value="Eukaryota"/>
</dbReference>
<dbReference type="PANTHER" id="PTHR11538:SF104">
    <property type="entry name" value="25S RRNA (URIDINE-N(3))-METHYLTRANSFERASE BMT5-LIKE DOMAIN-CONTAINING PROTEIN"/>
    <property type="match status" value="1"/>
</dbReference>
<name>T0QDF8_SAPDV</name>
<dbReference type="GeneID" id="19947387"/>
<dbReference type="Proteomes" id="UP000030762">
    <property type="component" value="Unassembled WGS sequence"/>
</dbReference>
<evidence type="ECO:0000259" key="2">
    <source>
        <dbReference type="Pfam" id="PF10354"/>
    </source>
</evidence>
<dbReference type="PANTHER" id="PTHR11538">
    <property type="entry name" value="PHENYLALANYL-TRNA SYNTHETASE"/>
    <property type="match status" value="1"/>
</dbReference>
<dbReference type="RefSeq" id="XP_008610676.1">
    <property type="nucleotide sequence ID" value="XM_008612454.1"/>
</dbReference>
<dbReference type="OMA" id="FTRCIAC"/>
<dbReference type="GO" id="GO:0005737">
    <property type="term" value="C:cytoplasm"/>
    <property type="evidence" value="ECO:0007669"/>
    <property type="project" value="TreeGrafter"/>
</dbReference>
<gene>
    <name evidence="3" type="ORF">SDRG_06660</name>
</gene>
<feature type="domain" description="25S rRNA (uridine-N(3))-methyltransferase BMT5-like" evidence="2">
    <location>
        <begin position="90"/>
        <end position="254"/>
    </location>
</feature>
<evidence type="ECO:0000313" key="4">
    <source>
        <dbReference type="Proteomes" id="UP000030762"/>
    </source>
</evidence>
<proteinExistence type="predicted"/>
<evidence type="ECO:0000256" key="1">
    <source>
        <dbReference type="SAM" id="MobiDB-lite"/>
    </source>
</evidence>
<dbReference type="InParanoid" id="T0QDF8"/>
<dbReference type="GO" id="GO:0070042">
    <property type="term" value="F:rRNA (uridine-N3-)-methyltransferase activity"/>
    <property type="evidence" value="ECO:0007669"/>
    <property type="project" value="InterPro"/>
</dbReference>
<accession>T0QDF8</accession>
<keyword evidence="4" id="KW-1185">Reference proteome</keyword>
<feature type="compositionally biased region" description="Basic residues" evidence="1">
    <location>
        <begin position="365"/>
        <end position="377"/>
    </location>
</feature>
<dbReference type="InterPro" id="IPR019446">
    <property type="entry name" value="BMT5-like"/>
</dbReference>
<dbReference type="STRING" id="1156394.T0QDF8"/>
<reference evidence="3 4" key="1">
    <citation type="submission" date="2012-04" db="EMBL/GenBank/DDBJ databases">
        <title>The Genome Sequence of Saprolegnia declina VS20.</title>
        <authorList>
            <consortium name="The Broad Institute Genome Sequencing Platform"/>
            <person name="Russ C."/>
            <person name="Nusbaum C."/>
            <person name="Tyler B."/>
            <person name="van West P."/>
            <person name="Dieguez-Uribeondo J."/>
            <person name="de Bruijn I."/>
            <person name="Tripathy S."/>
            <person name="Jiang R."/>
            <person name="Young S.K."/>
            <person name="Zeng Q."/>
            <person name="Gargeya S."/>
            <person name="Fitzgerald M."/>
            <person name="Haas B."/>
            <person name="Abouelleil A."/>
            <person name="Alvarado L."/>
            <person name="Arachchi H.M."/>
            <person name="Berlin A."/>
            <person name="Chapman S.B."/>
            <person name="Goldberg J."/>
            <person name="Griggs A."/>
            <person name="Gujja S."/>
            <person name="Hansen M."/>
            <person name="Howarth C."/>
            <person name="Imamovic A."/>
            <person name="Larimer J."/>
            <person name="McCowen C."/>
            <person name="Montmayeur A."/>
            <person name="Murphy C."/>
            <person name="Neiman D."/>
            <person name="Pearson M."/>
            <person name="Priest M."/>
            <person name="Roberts A."/>
            <person name="Saif S."/>
            <person name="Shea T."/>
            <person name="Sisk P."/>
            <person name="Sykes S."/>
            <person name="Wortman J."/>
            <person name="Nusbaum C."/>
            <person name="Birren B."/>
        </authorList>
    </citation>
    <scope>NUCLEOTIDE SEQUENCE [LARGE SCALE GENOMIC DNA]</scope>
    <source>
        <strain evidence="3 4">VS20</strain>
    </source>
</reference>
<feature type="region of interest" description="Disordered" evidence="1">
    <location>
        <begin position="45"/>
        <end position="79"/>
    </location>
</feature>
<dbReference type="AlphaFoldDB" id="T0QDF8"/>
<feature type="compositionally biased region" description="Basic residues" evidence="1">
    <location>
        <begin position="392"/>
        <end position="401"/>
    </location>
</feature>
<organism evidence="3 4">
    <name type="scientific">Saprolegnia diclina (strain VS20)</name>
    <dbReference type="NCBI Taxonomy" id="1156394"/>
    <lineage>
        <taxon>Eukaryota</taxon>
        <taxon>Sar</taxon>
        <taxon>Stramenopiles</taxon>
        <taxon>Oomycota</taxon>
        <taxon>Saprolegniomycetes</taxon>
        <taxon>Saprolegniales</taxon>
        <taxon>Saprolegniaceae</taxon>
        <taxon>Saprolegnia</taxon>
    </lineage>
</organism>
<dbReference type="Pfam" id="PF10354">
    <property type="entry name" value="BMT5-like"/>
    <property type="match status" value="1"/>
</dbReference>
<dbReference type="GO" id="GO:0070475">
    <property type="term" value="P:rRNA base methylation"/>
    <property type="evidence" value="ECO:0007669"/>
    <property type="project" value="InterPro"/>
</dbReference>
<feature type="region of interest" description="Disordered" evidence="1">
    <location>
        <begin position="361"/>
        <end position="401"/>
    </location>
</feature>
<evidence type="ECO:0000313" key="3">
    <source>
        <dbReference type="EMBL" id="EQC35914.1"/>
    </source>
</evidence>
<protein>
    <recommendedName>
        <fullName evidence="2">25S rRNA (uridine-N(3))-methyltransferase BMT5-like domain-containing protein</fullName>
    </recommendedName>
</protein>
<dbReference type="EMBL" id="JH767149">
    <property type="protein sequence ID" value="EQC35914.1"/>
    <property type="molecule type" value="Genomic_DNA"/>
</dbReference>
<sequence length="401" mass="44234">MAAPSSVRELNRLYVQSSTLQCALDLCRPCCYKVIVHGGKDIVPNQRPEHCPRFQSPSAKKTSDDEADDEPTPPAPLTNALIATDDKSVLTVGDGNFSFSLAMTKYLASGAQLTATSHESKETVLETYPDSADILRSLDEAGARVLHEVDATNAAALKALGTFDRIMWNFPCVRMENGADGQNNEMEENKALLKGFFSVVLGALAPGGEVHVTHKTKPPFGQWGILEIAAACGLSHLGSVVFDRCLYPGYSNKKVLSKGSFPIWDSETFVFVRPSDLKTCTFSLPTDMPDTDAVDQGCERFVSWTPEQWEKEGSLIPMTPGIVRDIRILLSPVNKKQLEEKEKERKKRKLEALTTSLPEDVLAAKKLKRKPHQKKAPIKTQDKNKKAMPASKRNKKAKRHA</sequence>
<dbReference type="VEuPathDB" id="FungiDB:SDRG_06660"/>
<dbReference type="OrthoDB" id="273345at2759"/>